<evidence type="ECO:0000256" key="1">
    <source>
        <dbReference type="ARBA" id="ARBA00022679"/>
    </source>
</evidence>
<evidence type="ECO:0000313" key="5">
    <source>
        <dbReference type="EMBL" id="KAF5827994.1"/>
    </source>
</evidence>
<evidence type="ECO:0000256" key="3">
    <source>
        <dbReference type="SAM" id="MobiDB-lite"/>
    </source>
</evidence>
<dbReference type="Gene3D" id="3.40.630.30">
    <property type="match status" value="1"/>
</dbReference>
<dbReference type="PROSITE" id="PS51186">
    <property type="entry name" value="GNAT"/>
    <property type="match status" value="1"/>
</dbReference>
<dbReference type="Pfam" id="PF13508">
    <property type="entry name" value="Acetyltransf_7"/>
    <property type="match status" value="1"/>
</dbReference>
<keyword evidence="1" id="KW-0808">Transferase</keyword>
<comment type="caution">
    <text evidence="5">The sequence shown here is derived from an EMBL/GenBank/DDBJ whole genome shotgun (WGS) entry which is preliminary data.</text>
</comment>
<organism evidence="5 6">
    <name type="scientific">Dunaliella salina</name>
    <name type="common">Green alga</name>
    <name type="synonym">Protococcus salinus</name>
    <dbReference type="NCBI Taxonomy" id="3046"/>
    <lineage>
        <taxon>Eukaryota</taxon>
        <taxon>Viridiplantae</taxon>
        <taxon>Chlorophyta</taxon>
        <taxon>core chlorophytes</taxon>
        <taxon>Chlorophyceae</taxon>
        <taxon>CS clade</taxon>
        <taxon>Chlamydomonadales</taxon>
        <taxon>Dunaliellaceae</taxon>
        <taxon>Dunaliella</taxon>
    </lineage>
</organism>
<accession>A0ABQ7G068</accession>
<feature type="compositionally biased region" description="Polar residues" evidence="3">
    <location>
        <begin position="147"/>
        <end position="156"/>
    </location>
</feature>
<reference evidence="5" key="1">
    <citation type="submission" date="2017-08" db="EMBL/GenBank/DDBJ databases">
        <authorList>
            <person name="Polle J.E."/>
            <person name="Barry K."/>
            <person name="Cushman J."/>
            <person name="Schmutz J."/>
            <person name="Tran D."/>
            <person name="Hathwaick L.T."/>
            <person name="Yim W.C."/>
            <person name="Jenkins J."/>
            <person name="Mckie-Krisberg Z.M."/>
            <person name="Prochnik S."/>
            <person name="Lindquist E."/>
            <person name="Dockter R.B."/>
            <person name="Adam C."/>
            <person name="Molina H."/>
            <person name="Bunkerborg J."/>
            <person name="Jin E."/>
            <person name="Buchheim M."/>
            <person name="Magnuson J."/>
        </authorList>
    </citation>
    <scope>NUCLEOTIDE SEQUENCE</scope>
    <source>
        <strain evidence="5">CCAP 19/18</strain>
    </source>
</reference>
<dbReference type="CDD" id="cd04301">
    <property type="entry name" value="NAT_SF"/>
    <property type="match status" value="1"/>
</dbReference>
<proteinExistence type="predicted"/>
<sequence>MPSCTPRDRGFLTGFQMEKLDRLRQISPRCGLSSPVHVHRCATFFRKKVDLTQASACKEAPSQAGCTFDCIPSRLDQAESLAGIDAQCSSLGSAGWSPSLFAQSISNPSSVNLSLVQVKCSDAQNSNNRGRGGEAGSLEKKGMQHRSGGSASSQQRNPPPPEAGAQNTAGSSGILGNEQWDQHELHQQEQRTCAVIGFASMLVVAGEAQLENMAVSPGYQGRGLGRLLLKSILQASSCYETEEGCICLLEVQATNKAAIALYLSMGFQVDGVRPGYYENGTDALLMSRPPGP</sequence>
<keyword evidence="6" id="KW-1185">Reference proteome</keyword>
<dbReference type="EMBL" id="MU070381">
    <property type="protein sequence ID" value="KAF5827994.1"/>
    <property type="molecule type" value="Genomic_DNA"/>
</dbReference>
<protein>
    <submittedName>
        <fullName evidence="5">Acyl-CoA N-acyltransferase</fullName>
    </submittedName>
</protein>
<keyword evidence="2" id="KW-0012">Acyltransferase</keyword>
<dbReference type="SUPFAM" id="SSF55729">
    <property type="entry name" value="Acyl-CoA N-acyltransferases (Nat)"/>
    <property type="match status" value="1"/>
</dbReference>
<dbReference type="InterPro" id="IPR000182">
    <property type="entry name" value="GNAT_dom"/>
</dbReference>
<dbReference type="InterPro" id="IPR016181">
    <property type="entry name" value="Acyl_CoA_acyltransferase"/>
</dbReference>
<evidence type="ECO:0000256" key="2">
    <source>
        <dbReference type="ARBA" id="ARBA00023315"/>
    </source>
</evidence>
<evidence type="ECO:0000313" key="6">
    <source>
        <dbReference type="Proteomes" id="UP000815325"/>
    </source>
</evidence>
<feature type="domain" description="N-acetyltransferase" evidence="4">
    <location>
        <begin position="195"/>
        <end position="291"/>
    </location>
</feature>
<dbReference type="PANTHER" id="PTHR43420">
    <property type="entry name" value="ACETYLTRANSFERASE"/>
    <property type="match status" value="1"/>
</dbReference>
<dbReference type="PANTHER" id="PTHR43420:SF44">
    <property type="entry name" value="ACETYLTRANSFERASE YPEA"/>
    <property type="match status" value="1"/>
</dbReference>
<gene>
    <name evidence="5" type="ORF">DUNSADRAFT_18381</name>
</gene>
<dbReference type="Proteomes" id="UP000815325">
    <property type="component" value="Unassembled WGS sequence"/>
</dbReference>
<dbReference type="InterPro" id="IPR050680">
    <property type="entry name" value="YpeA/RimI_acetyltransf"/>
</dbReference>
<feature type="region of interest" description="Disordered" evidence="3">
    <location>
        <begin position="123"/>
        <end position="175"/>
    </location>
</feature>
<name>A0ABQ7G068_DUNSA</name>
<evidence type="ECO:0000259" key="4">
    <source>
        <dbReference type="PROSITE" id="PS51186"/>
    </source>
</evidence>